<keyword evidence="3" id="KW-0808">Transferase</keyword>
<evidence type="ECO:0000313" key="10">
    <source>
        <dbReference type="Proteomes" id="UP000705823"/>
    </source>
</evidence>
<dbReference type="EC" id="2.1.1.72" evidence="1"/>
<comment type="caution">
    <text evidence="9">The sequence shown here is derived from an EMBL/GenBank/DDBJ whole genome shotgun (WGS) entry which is preliminary data.</text>
</comment>
<feature type="region of interest" description="Disordered" evidence="7">
    <location>
        <begin position="46"/>
        <end position="73"/>
    </location>
</feature>
<dbReference type="Pfam" id="PF07669">
    <property type="entry name" value="Eco57I"/>
    <property type="match status" value="1"/>
</dbReference>
<dbReference type="PANTHER" id="PTHR33841">
    <property type="entry name" value="DNA METHYLTRANSFERASE YEEA-RELATED"/>
    <property type="match status" value="1"/>
</dbReference>
<evidence type="ECO:0000313" key="9">
    <source>
        <dbReference type="EMBL" id="TQQ78815.1"/>
    </source>
</evidence>
<organism evidence="9 10">
    <name type="scientific">Halonotius terrestris</name>
    <dbReference type="NCBI Taxonomy" id="2487750"/>
    <lineage>
        <taxon>Archaea</taxon>
        <taxon>Methanobacteriati</taxon>
        <taxon>Methanobacteriota</taxon>
        <taxon>Stenosarchaea group</taxon>
        <taxon>Halobacteria</taxon>
        <taxon>Halobacteriales</taxon>
        <taxon>Haloferacaceae</taxon>
        <taxon>Halonotius</taxon>
    </lineage>
</organism>
<protein>
    <recommendedName>
        <fullName evidence="1">site-specific DNA-methyltransferase (adenine-specific)</fullName>
        <ecNumber evidence="1">2.1.1.72</ecNumber>
    </recommendedName>
</protein>
<dbReference type="InterPro" id="IPR029063">
    <property type="entry name" value="SAM-dependent_MTases_sf"/>
</dbReference>
<dbReference type="InterPro" id="IPR011639">
    <property type="entry name" value="MethylTrfase_TaqI-like_dom"/>
</dbReference>
<evidence type="ECO:0000259" key="8">
    <source>
        <dbReference type="Pfam" id="PF07669"/>
    </source>
</evidence>
<reference evidence="9" key="1">
    <citation type="submission" date="2019-02" db="EMBL/GenBank/DDBJ databases">
        <title>Halonotius sp. a new haloarchaeum isolated from saline soil.</title>
        <authorList>
            <person name="Duran-Viseras A."/>
            <person name="Sanchez-Porro C."/>
            <person name="Ventosa A."/>
        </authorList>
    </citation>
    <scope>NUCLEOTIDE SEQUENCE</scope>
    <source>
        <strain evidence="9">F15B</strain>
    </source>
</reference>
<sequence length="1423" mass="162662">MSGQSSLETKAQLDKSEREHLEKVVRKLRKTVESDVDYQLEHSYDLKKKGGGDDLSGEKARDRSKLADAVEHEDEDRDWSEKYQLYVTGVGFTLVNRITALRCMEVRDFIERPVTQFGNSDTTPAAEKLENEEYLAPDEAIIEAFNRECLELADEIEILFNPDSPYSIIDLDVDVYKELCEIIDEIPENVWLADDVLGWVYEYYNRPIVEELEDKNTLEPDEVPAANQFYTPHWVVRLLTDNSLGKLYLEQKDELLDAVDTQSEISTEHRKSRPTTLEQAPTVQDFCTYLLPSEKEGKATDFDHPEEIRVIDPACGSGHFLLYAFDVLERIWRRECPELDPGEIPGKILEHNLHGVDLDLRSCQLATFNLYLKARTQAEAAGNDQFTLPKVGIVCADARIADMESVNEILEGMSTSDSELETALQKILDSFENTPALGTLLDVKGTLEDVFDTDDQVTIQQAVNGTGSLSTFLRSLQEKMEERYGDNEEFAAQDLRSFIKLLVILTQDYDVSLMNPPYGARGRMPDEVRDYINENKNYKYTPEYYINFFEACERLSKKNGRVGMLVKREFMFKNSLADFREDFIGERGSFDFLAEFGEGILDKAKVRGAGTVVRTKSEDDSASAGTFIRLHDVPKEQKEGKLLEAAYDAPVDEDGIQRLYRRELSEFSLIPGSPMSYWAPIELREVFDSEIVFDADNGGVNKRSLGVVKQGLATADDDRFTRRFWETDSDDWVPFAKGGEDAWTLPRINLMLYWGDNGVELKSFDRSYLRNTHHYFSEALTYTYMKSSGRRFGYLHPHSIFGHAGNVFIPDSSSWSVMAYGNSHVVTYLMACLDPGRHWEVGNVSKLPWYSKLADTSELREITEEIAGLLLYQRMSDFNSPYFVAPRILQLIGEDEPIDIFEDHPHRDLLEKTKLPTFDPGCDSAWEIEDLAVETTRIQKQVEHQLRQLARDTDTAVFDSFEFDEDLRTEIKREISLRTNQNPLEPLPSEPDEVSEPQNYESQVQDIVLYLAIKAVTNSEDGIAPLTKESGEFETLFDIVVTEAESVFGEYVDERLNEIDSALGDKRTSEIAYPNLKDWLKNNLFDYQLGRLENTPILWRFTTERLVADPESEGFGCFVDYHRFSPSTFDQLQTNYLEPRKEALRDLRATANQRRDDSSLSSSDRAEAAEAFNKYENALRQINEFEEALLELSEVQSRGGSKESQELAADLQSDIERFQNRMEERLDAFRDLVDMSDDDWLGETFTDTFSPYVLEQEEEWRTAFDCGIEACGAYSKNESSPVEPHYYDYLLNCQDNIGTTSYHRNGILFLHHYFGKKDFRSLLDDGEPREGMAKRETLLAKLAAGIDKDAELGEDIKKKCEQLLGEIEVNWSGSYSSDWEGRALDEIMTGGYHPVKKHGVAVNIRPLSEKKLVPKSVNDDVVL</sequence>
<keyword evidence="10" id="KW-1185">Reference proteome</keyword>
<evidence type="ECO:0000256" key="4">
    <source>
        <dbReference type="ARBA" id="ARBA00022691"/>
    </source>
</evidence>
<evidence type="ECO:0000256" key="3">
    <source>
        <dbReference type="ARBA" id="ARBA00022679"/>
    </source>
</evidence>
<dbReference type="SUPFAM" id="SSF53335">
    <property type="entry name" value="S-adenosyl-L-methionine-dependent methyltransferases"/>
    <property type="match status" value="1"/>
</dbReference>
<dbReference type="EMBL" id="RKLU01000007">
    <property type="protein sequence ID" value="TQQ78815.1"/>
    <property type="molecule type" value="Genomic_DNA"/>
</dbReference>
<feature type="compositionally biased region" description="Basic and acidic residues" evidence="7">
    <location>
        <begin position="46"/>
        <end position="70"/>
    </location>
</feature>
<dbReference type="OrthoDB" id="45790at2157"/>
<feature type="region of interest" description="Disordered" evidence="7">
    <location>
        <begin position="979"/>
        <end position="999"/>
    </location>
</feature>
<evidence type="ECO:0000256" key="6">
    <source>
        <dbReference type="SAM" id="Coils"/>
    </source>
</evidence>
<name>A0A8J8P760_9EURY</name>
<feature type="region of interest" description="Disordered" evidence="7">
    <location>
        <begin position="1"/>
        <end position="20"/>
    </location>
</feature>
<dbReference type="RefSeq" id="WP_142980506.1">
    <property type="nucleotide sequence ID" value="NZ_RKLU01000007.1"/>
</dbReference>
<feature type="compositionally biased region" description="Basic and acidic residues" evidence="7">
    <location>
        <begin position="11"/>
        <end position="20"/>
    </location>
</feature>
<comment type="catalytic activity">
    <reaction evidence="5">
        <text>a 2'-deoxyadenosine in DNA + S-adenosyl-L-methionine = an N(6)-methyl-2'-deoxyadenosine in DNA + S-adenosyl-L-homocysteine + H(+)</text>
        <dbReference type="Rhea" id="RHEA:15197"/>
        <dbReference type="Rhea" id="RHEA-COMP:12418"/>
        <dbReference type="Rhea" id="RHEA-COMP:12419"/>
        <dbReference type="ChEBI" id="CHEBI:15378"/>
        <dbReference type="ChEBI" id="CHEBI:57856"/>
        <dbReference type="ChEBI" id="CHEBI:59789"/>
        <dbReference type="ChEBI" id="CHEBI:90615"/>
        <dbReference type="ChEBI" id="CHEBI:90616"/>
        <dbReference type="EC" id="2.1.1.72"/>
    </reaction>
</comment>
<dbReference type="PANTHER" id="PTHR33841:SF1">
    <property type="entry name" value="DNA METHYLTRANSFERASE A"/>
    <property type="match status" value="1"/>
</dbReference>
<dbReference type="InterPro" id="IPR050953">
    <property type="entry name" value="N4_N6_ade-DNA_methylase"/>
</dbReference>
<evidence type="ECO:0000256" key="1">
    <source>
        <dbReference type="ARBA" id="ARBA00011900"/>
    </source>
</evidence>
<keyword evidence="4" id="KW-0949">S-adenosyl-L-methionine</keyword>
<dbReference type="GO" id="GO:0006304">
    <property type="term" value="P:DNA modification"/>
    <property type="evidence" value="ECO:0007669"/>
    <property type="project" value="InterPro"/>
</dbReference>
<accession>A0A8J8P760</accession>
<dbReference type="GO" id="GO:0032259">
    <property type="term" value="P:methylation"/>
    <property type="evidence" value="ECO:0007669"/>
    <property type="project" value="UniProtKB-KW"/>
</dbReference>
<feature type="coiled-coil region" evidence="6">
    <location>
        <begin position="1168"/>
        <end position="1228"/>
    </location>
</feature>
<proteinExistence type="predicted"/>
<gene>
    <name evidence="9" type="primary">pglX</name>
    <name evidence="9" type="ORF">EGH24_12705</name>
</gene>
<feature type="domain" description="Type II methyltransferase M.TaqI-like" evidence="8">
    <location>
        <begin position="351"/>
        <end position="585"/>
    </location>
</feature>
<dbReference type="Gene3D" id="3.40.50.150">
    <property type="entry name" value="Vaccinia Virus protein VP39"/>
    <property type="match status" value="1"/>
</dbReference>
<evidence type="ECO:0000256" key="2">
    <source>
        <dbReference type="ARBA" id="ARBA00022603"/>
    </source>
</evidence>
<dbReference type="NCBIfam" id="NF033454">
    <property type="entry name" value="BREX_5_MTaseX"/>
    <property type="match status" value="1"/>
</dbReference>
<dbReference type="GO" id="GO:0009007">
    <property type="term" value="F:site-specific DNA-methyltransferase (adenine-specific) activity"/>
    <property type="evidence" value="ECO:0007669"/>
    <property type="project" value="UniProtKB-EC"/>
</dbReference>
<dbReference type="Proteomes" id="UP000705823">
    <property type="component" value="Unassembled WGS sequence"/>
</dbReference>
<evidence type="ECO:0000256" key="5">
    <source>
        <dbReference type="ARBA" id="ARBA00047942"/>
    </source>
</evidence>
<evidence type="ECO:0000256" key="7">
    <source>
        <dbReference type="SAM" id="MobiDB-lite"/>
    </source>
</evidence>
<keyword evidence="2" id="KW-0489">Methyltransferase</keyword>
<keyword evidence="6" id="KW-0175">Coiled coil</keyword>